<proteinExistence type="predicted"/>
<feature type="region of interest" description="Disordered" evidence="1">
    <location>
        <begin position="45"/>
        <end position="95"/>
    </location>
</feature>
<comment type="caution">
    <text evidence="3">The sequence shown here is derived from an EMBL/GenBank/DDBJ whole genome shotgun (WGS) entry which is preliminary data.</text>
</comment>
<sequence>ERRFHGPTELFNPDKDTIMQAKFQLAMMLLLLAFLLSAQLSTGNLNRVGGGRSPANPEMRQGQVEQPEEHSSSDIGSPPLCSLSSYCVNDRPPDE</sequence>
<keyword evidence="2" id="KW-0472">Membrane</keyword>
<organism evidence="3 4">
    <name type="scientific">Macrostomum lignano</name>
    <dbReference type="NCBI Taxonomy" id="282301"/>
    <lineage>
        <taxon>Eukaryota</taxon>
        <taxon>Metazoa</taxon>
        <taxon>Spiralia</taxon>
        <taxon>Lophotrochozoa</taxon>
        <taxon>Platyhelminthes</taxon>
        <taxon>Rhabditophora</taxon>
        <taxon>Macrostomorpha</taxon>
        <taxon>Macrostomida</taxon>
        <taxon>Macrostomidae</taxon>
        <taxon>Macrostomum</taxon>
    </lineage>
</organism>
<name>A0A267E2A5_9PLAT</name>
<keyword evidence="2" id="KW-0812">Transmembrane</keyword>
<keyword evidence="4" id="KW-1185">Reference proteome</keyword>
<evidence type="ECO:0000256" key="2">
    <source>
        <dbReference type="SAM" id="Phobius"/>
    </source>
</evidence>
<evidence type="ECO:0000313" key="3">
    <source>
        <dbReference type="EMBL" id="PAA54997.1"/>
    </source>
</evidence>
<dbReference type="Proteomes" id="UP000215902">
    <property type="component" value="Unassembled WGS sequence"/>
</dbReference>
<gene>
    <name evidence="3" type="ORF">BOX15_Mlig032670g2</name>
</gene>
<feature type="non-terminal residue" evidence="3">
    <location>
        <position position="1"/>
    </location>
</feature>
<protein>
    <submittedName>
        <fullName evidence="3">Uncharacterized protein</fullName>
    </submittedName>
</protein>
<evidence type="ECO:0000313" key="4">
    <source>
        <dbReference type="Proteomes" id="UP000215902"/>
    </source>
</evidence>
<dbReference type="AlphaFoldDB" id="A0A267E2A5"/>
<evidence type="ECO:0000256" key="1">
    <source>
        <dbReference type="SAM" id="MobiDB-lite"/>
    </source>
</evidence>
<dbReference type="EMBL" id="NIVC01002825">
    <property type="protein sequence ID" value="PAA54997.1"/>
    <property type="molecule type" value="Genomic_DNA"/>
</dbReference>
<reference evidence="3 4" key="1">
    <citation type="submission" date="2017-06" db="EMBL/GenBank/DDBJ databases">
        <title>A platform for efficient transgenesis in Macrostomum lignano, a flatworm model organism for stem cell research.</title>
        <authorList>
            <person name="Berezikov E."/>
        </authorList>
    </citation>
    <scope>NUCLEOTIDE SEQUENCE [LARGE SCALE GENOMIC DNA]</scope>
    <source>
        <strain evidence="3">DV1</strain>
        <tissue evidence="3">Whole organism</tissue>
    </source>
</reference>
<feature type="transmembrane region" description="Helical" evidence="2">
    <location>
        <begin position="21"/>
        <end position="40"/>
    </location>
</feature>
<accession>A0A267E2A5</accession>
<keyword evidence="2" id="KW-1133">Transmembrane helix</keyword>